<keyword evidence="1" id="KW-1133">Transmembrane helix</keyword>
<keyword evidence="3" id="KW-1185">Reference proteome</keyword>
<dbReference type="EMBL" id="CP047895">
    <property type="protein sequence ID" value="QHL90452.1"/>
    <property type="molecule type" value="Genomic_DNA"/>
</dbReference>
<keyword evidence="1" id="KW-0812">Transmembrane</keyword>
<dbReference type="RefSeq" id="WP_160592380.1">
    <property type="nucleotide sequence ID" value="NZ_CP047895.1"/>
</dbReference>
<reference evidence="2 3" key="1">
    <citation type="submission" date="2020-01" db="EMBL/GenBank/DDBJ databases">
        <title>Sphingomonas sp. C33 whole genome sequece.</title>
        <authorList>
            <person name="Park C."/>
        </authorList>
    </citation>
    <scope>NUCLEOTIDE SEQUENCE [LARGE SCALE GENOMIC DNA]</scope>
    <source>
        <strain evidence="2 3">C33</strain>
    </source>
</reference>
<gene>
    <name evidence="2" type="ORF">GVO57_05900</name>
</gene>
<organism evidence="2 3">
    <name type="scientific">Sphingomonas changnyeongensis</name>
    <dbReference type="NCBI Taxonomy" id="2698679"/>
    <lineage>
        <taxon>Bacteria</taxon>
        <taxon>Pseudomonadati</taxon>
        <taxon>Pseudomonadota</taxon>
        <taxon>Alphaproteobacteria</taxon>
        <taxon>Sphingomonadales</taxon>
        <taxon>Sphingomonadaceae</taxon>
        <taxon>Sphingomonas</taxon>
    </lineage>
</organism>
<evidence type="ECO:0000256" key="1">
    <source>
        <dbReference type="SAM" id="Phobius"/>
    </source>
</evidence>
<proteinExistence type="predicted"/>
<evidence type="ECO:0000313" key="3">
    <source>
        <dbReference type="Proteomes" id="UP000464468"/>
    </source>
</evidence>
<evidence type="ECO:0000313" key="2">
    <source>
        <dbReference type="EMBL" id="QHL90452.1"/>
    </source>
</evidence>
<keyword evidence="1" id="KW-0472">Membrane</keyword>
<feature type="transmembrane region" description="Helical" evidence="1">
    <location>
        <begin position="24"/>
        <end position="46"/>
    </location>
</feature>
<dbReference type="KEGG" id="schy:GVO57_05900"/>
<evidence type="ECO:0008006" key="4">
    <source>
        <dbReference type="Google" id="ProtNLM"/>
    </source>
</evidence>
<name>A0A7Z2NVT0_9SPHN</name>
<protein>
    <recommendedName>
        <fullName evidence="4">AsmA domain-containing protein</fullName>
    </recommendedName>
</protein>
<sequence length="256" mass="26339">MTDHPDNGTIAPPARARAGRLARVLRGVAAGLVGVVALAVLAFVAADSDAGRRLVADQLARLETASGLSVRIGRIDGSLFGRMVLRDVAVRDPQGVFANAPDLTLDWRPLAYLGGHIDMRELSAPLVVLARRPALRRVPADPDRPVLPDIDLTLGWLAVDRLVLAPAVTGRAQTLRLSGRARIADARALVSADLAALGGGDRAMLRLDAAPDDGRLAMAASVRAPRGGALAALTGLKAPLALDLAGRGTGAPGTGG</sequence>
<dbReference type="AlphaFoldDB" id="A0A7Z2NVT0"/>
<accession>A0A7Z2NVT0</accession>
<dbReference type="Proteomes" id="UP000464468">
    <property type="component" value="Chromosome"/>
</dbReference>